<dbReference type="CDD" id="cd04301">
    <property type="entry name" value="NAT_SF"/>
    <property type="match status" value="1"/>
</dbReference>
<dbReference type="InterPro" id="IPR016181">
    <property type="entry name" value="Acyl_CoA_acyltransferase"/>
</dbReference>
<reference evidence="6" key="1">
    <citation type="submission" date="2020-10" db="EMBL/GenBank/DDBJ databases">
        <authorList>
            <person name="Gilroy R."/>
        </authorList>
    </citation>
    <scope>NUCLEOTIDE SEQUENCE</scope>
    <source>
        <strain evidence="6">CHK152-2871</strain>
    </source>
</reference>
<dbReference type="AlphaFoldDB" id="A0A9D1FID2"/>
<keyword evidence="3" id="KW-0808">Transferase</keyword>
<proteinExistence type="inferred from homology"/>
<sequence length="172" mass="20095">MDKFKIEKMTLASLDEVMAIEALAYGQHHWSRDSFVAEINNQISNYSCATNKENRIVGYLGLWKIIDEAHITNLAVHPDFRRKGVAKLLLFDALEQCYKEKIKYLTLEVRVSNEGAINLYESFGFKSLGVRKKYYQNNNEDALIMWSENIFSENYKKRFNKIKEDIEGLILK</sequence>
<dbReference type="GO" id="GO:0008080">
    <property type="term" value="F:N-acetyltransferase activity"/>
    <property type="evidence" value="ECO:0007669"/>
    <property type="project" value="InterPro"/>
</dbReference>
<dbReference type="InterPro" id="IPR050680">
    <property type="entry name" value="YpeA/RimI_acetyltransf"/>
</dbReference>
<organism evidence="6 7">
    <name type="scientific">Candidatus Galligastranaerophilus intestinavium</name>
    <dbReference type="NCBI Taxonomy" id="2840836"/>
    <lineage>
        <taxon>Bacteria</taxon>
        <taxon>Candidatus Galligastranaerophilus</taxon>
    </lineage>
</organism>
<keyword evidence="2" id="KW-0963">Cytoplasm</keyword>
<dbReference type="Pfam" id="PF00583">
    <property type="entry name" value="Acetyltransf_1"/>
    <property type="match status" value="1"/>
</dbReference>
<keyword evidence="6" id="KW-0687">Ribonucleoprotein</keyword>
<dbReference type="Proteomes" id="UP000886865">
    <property type="component" value="Unassembled WGS sequence"/>
</dbReference>
<dbReference type="PANTHER" id="PTHR43420:SF44">
    <property type="entry name" value="ACETYLTRANSFERASE YPEA"/>
    <property type="match status" value="1"/>
</dbReference>
<dbReference type="InterPro" id="IPR006464">
    <property type="entry name" value="AcTrfase_RimI/Ard1"/>
</dbReference>
<evidence type="ECO:0000313" key="7">
    <source>
        <dbReference type="Proteomes" id="UP000886865"/>
    </source>
</evidence>
<gene>
    <name evidence="6" type="primary">rimI</name>
    <name evidence="6" type="ORF">IAA86_05280</name>
</gene>
<dbReference type="GO" id="GO:0005840">
    <property type="term" value="C:ribosome"/>
    <property type="evidence" value="ECO:0007669"/>
    <property type="project" value="UniProtKB-KW"/>
</dbReference>
<evidence type="ECO:0000256" key="3">
    <source>
        <dbReference type="ARBA" id="ARBA00022679"/>
    </source>
</evidence>
<comment type="caution">
    <text evidence="6">The sequence shown here is derived from an EMBL/GenBank/DDBJ whole genome shotgun (WGS) entry which is preliminary data.</text>
</comment>
<evidence type="ECO:0000313" key="6">
    <source>
        <dbReference type="EMBL" id="HIS74411.1"/>
    </source>
</evidence>
<evidence type="ECO:0000259" key="5">
    <source>
        <dbReference type="PROSITE" id="PS51186"/>
    </source>
</evidence>
<dbReference type="InterPro" id="IPR000182">
    <property type="entry name" value="GNAT_dom"/>
</dbReference>
<keyword evidence="6" id="KW-0689">Ribosomal protein</keyword>
<protein>
    <submittedName>
        <fullName evidence="6">Ribosomal protein S18-alanine N-acetyltransferase</fullName>
    </submittedName>
</protein>
<dbReference type="SUPFAM" id="SSF55729">
    <property type="entry name" value="Acyl-CoA N-acyltransferases (Nat)"/>
    <property type="match status" value="1"/>
</dbReference>
<evidence type="ECO:0000256" key="2">
    <source>
        <dbReference type="ARBA" id="ARBA00022490"/>
    </source>
</evidence>
<comment type="similarity">
    <text evidence="1">Belongs to the acetyltransferase family. RimI subfamily.</text>
</comment>
<feature type="domain" description="N-acetyltransferase" evidence="5">
    <location>
        <begin position="4"/>
        <end position="150"/>
    </location>
</feature>
<evidence type="ECO:0000256" key="1">
    <source>
        <dbReference type="ARBA" id="ARBA00005395"/>
    </source>
</evidence>
<dbReference type="EMBL" id="DVJQ01000045">
    <property type="protein sequence ID" value="HIS74411.1"/>
    <property type="molecule type" value="Genomic_DNA"/>
</dbReference>
<dbReference type="PROSITE" id="PS51186">
    <property type="entry name" value="GNAT"/>
    <property type="match status" value="1"/>
</dbReference>
<reference evidence="6" key="2">
    <citation type="journal article" date="2021" name="PeerJ">
        <title>Extensive microbial diversity within the chicken gut microbiome revealed by metagenomics and culture.</title>
        <authorList>
            <person name="Gilroy R."/>
            <person name="Ravi A."/>
            <person name="Getino M."/>
            <person name="Pursley I."/>
            <person name="Horton D.L."/>
            <person name="Alikhan N.F."/>
            <person name="Baker D."/>
            <person name="Gharbi K."/>
            <person name="Hall N."/>
            <person name="Watson M."/>
            <person name="Adriaenssens E.M."/>
            <person name="Foster-Nyarko E."/>
            <person name="Jarju S."/>
            <person name="Secka A."/>
            <person name="Antonio M."/>
            <person name="Oren A."/>
            <person name="Chaudhuri R.R."/>
            <person name="La Ragione R."/>
            <person name="Hildebrand F."/>
            <person name="Pallen M.J."/>
        </authorList>
    </citation>
    <scope>NUCLEOTIDE SEQUENCE</scope>
    <source>
        <strain evidence="6">CHK152-2871</strain>
    </source>
</reference>
<evidence type="ECO:0000256" key="4">
    <source>
        <dbReference type="ARBA" id="ARBA00023315"/>
    </source>
</evidence>
<name>A0A9D1FID2_9BACT</name>
<keyword evidence="4" id="KW-0012">Acyltransferase</keyword>
<dbReference type="Gene3D" id="3.40.630.30">
    <property type="match status" value="1"/>
</dbReference>
<accession>A0A9D1FID2</accession>
<dbReference type="NCBIfam" id="TIGR01575">
    <property type="entry name" value="rimI"/>
    <property type="match status" value="1"/>
</dbReference>
<dbReference type="PANTHER" id="PTHR43420">
    <property type="entry name" value="ACETYLTRANSFERASE"/>
    <property type="match status" value="1"/>
</dbReference>